<name>A0A1M7UP58_9FIRM</name>
<dbReference type="InterPro" id="IPR056095">
    <property type="entry name" value="DUF7678"/>
</dbReference>
<sequence>MHPIALKLIARFLVVPTFCVVALITPKDYNTAIYPQGYYKDYMYSAEVFEDPVPAGIKGGRVQTLKLYKNGKLIADFHSGWHMWPPKDVAEDFLAIAEMLDQSR</sequence>
<reference evidence="3" key="1">
    <citation type="submission" date="2016-12" db="EMBL/GenBank/DDBJ databases">
        <authorList>
            <person name="Varghese N."/>
            <person name="Submissions S."/>
        </authorList>
    </citation>
    <scope>NUCLEOTIDE SEQUENCE [LARGE SCALE GENOMIC DNA]</scope>
    <source>
        <strain evidence="3">DSM 11544</strain>
    </source>
</reference>
<accession>A0A1M7UP58</accession>
<organism evidence="2 3">
    <name type="scientific">Desulfitobacterium chlororespirans DSM 11544</name>
    <dbReference type="NCBI Taxonomy" id="1121395"/>
    <lineage>
        <taxon>Bacteria</taxon>
        <taxon>Bacillati</taxon>
        <taxon>Bacillota</taxon>
        <taxon>Clostridia</taxon>
        <taxon>Eubacteriales</taxon>
        <taxon>Desulfitobacteriaceae</taxon>
        <taxon>Desulfitobacterium</taxon>
    </lineage>
</organism>
<keyword evidence="3" id="KW-1185">Reference proteome</keyword>
<dbReference type="STRING" id="1121395.SAMN02745215_04270"/>
<gene>
    <name evidence="2" type="ORF">SAMN02745215_04270</name>
</gene>
<dbReference type="AlphaFoldDB" id="A0A1M7UP58"/>
<evidence type="ECO:0000313" key="3">
    <source>
        <dbReference type="Proteomes" id="UP000184010"/>
    </source>
</evidence>
<proteinExistence type="predicted"/>
<protein>
    <recommendedName>
        <fullName evidence="1">DUF7678 domain-containing protein</fullName>
    </recommendedName>
</protein>
<dbReference type="Pfam" id="PF24726">
    <property type="entry name" value="DUF7678"/>
    <property type="match status" value="1"/>
</dbReference>
<feature type="domain" description="DUF7678" evidence="1">
    <location>
        <begin position="38"/>
        <end position="96"/>
    </location>
</feature>
<evidence type="ECO:0000259" key="1">
    <source>
        <dbReference type="Pfam" id="PF24726"/>
    </source>
</evidence>
<evidence type="ECO:0000313" key="2">
    <source>
        <dbReference type="EMBL" id="SHN84749.1"/>
    </source>
</evidence>
<dbReference type="RefSeq" id="WP_072774464.1">
    <property type="nucleotide sequence ID" value="NZ_FRDN01000015.1"/>
</dbReference>
<dbReference type="EMBL" id="FRDN01000015">
    <property type="protein sequence ID" value="SHN84749.1"/>
    <property type="molecule type" value="Genomic_DNA"/>
</dbReference>
<dbReference type="Proteomes" id="UP000184010">
    <property type="component" value="Unassembled WGS sequence"/>
</dbReference>